<gene>
    <name evidence="2" type="ordered locus">AXX17_At1g12730</name>
</gene>
<sequence>MKLVWSPETASKAYIDTVKSVSFFFIFRFMVCSCNDFFLFFFVQCENLETPDAAELIAAMAAGWNVKLIVETWSEGDAIASSIGLNVASKHANAKHICIVQNSRSESAYLQAIQESSSPLNFPETIVAEEPGKAMKKLQGVDFLVVDWRNKEFAAAALKNAAFGNRGAVVVCRNGYSSLRRVLRDRKVVRTVTLPVTGGIEIAHVAARNSGKSGNNKRRWITHVDQRSGEEHVFSI</sequence>
<keyword evidence="1" id="KW-0812">Transmembrane</keyword>
<dbReference type="InterPro" id="IPR009902">
    <property type="entry name" value="DUF1442"/>
</dbReference>
<evidence type="ECO:0000313" key="3">
    <source>
        <dbReference type="Proteomes" id="UP000078284"/>
    </source>
</evidence>
<dbReference type="PANTHER" id="PTHR33593:SF2">
    <property type="entry name" value="ANKYRIN REPEAT_KH DOMAIN PROTEIN (DUF1442)"/>
    <property type="match status" value="1"/>
</dbReference>
<keyword evidence="1" id="KW-0472">Membrane</keyword>
<dbReference type="PANTHER" id="PTHR33593">
    <property type="entry name" value="DUF1442 FAMILY PROTEIN"/>
    <property type="match status" value="1"/>
</dbReference>
<evidence type="ECO:0000256" key="1">
    <source>
        <dbReference type="SAM" id="Phobius"/>
    </source>
</evidence>
<evidence type="ECO:0000313" key="2">
    <source>
        <dbReference type="EMBL" id="OAP19687.1"/>
    </source>
</evidence>
<comment type="caution">
    <text evidence="2">The sequence shown here is derived from an EMBL/GenBank/DDBJ whole genome shotgun (WGS) entry which is preliminary data.</text>
</comment>
<dbReference type="Proteomes" id="UP000078284">
    <property type="component" value="Chromosome 1"/>
</dbReference>
<accession>A0A178WN23</accession>
<reference evidence="3" key="1">
    <citation type="journal article" date="2016" name="Proc. Natl. Acad. Sci. U.S.A.">
        <title>Chromosome-level assembly of Arabidopsis thaliana Ler reveals the extent of translocation and inversion polymorphisms.</title>
        <authorList>
            <person name="Zapata L."/>
            <person name="Ding J."/>
            <person name="Willing E.M."/>
            <person name="Hartwig B."/>
            <person name="Bezdan D."/>
            <person name="Jiao W.B."/>
            <person name="Patel V."/>
            <person name="Velikkakam James G."/>
            <person name="Koornneef M."/>
            <person name="Ossowski S."/>
            <person name="Schneeberger K."/>
        </authorList>
    </citation>
    <scope>NUCLEOTIDE SEQUENCE [LARGE SCALE GENOMIC DNA]</scope>
    <source>
        <strain evidence="3">cv. Landsberg erecta</strain>
    </source>
</reference>
<dbReference type="Pfam" id="PF07279">
    <property type="entry name" value="DUF1442"/>
    <property type="match status" value="2"/>
</dbReference>
<name>A0A178WN23_ARATH</name>
<protein>
    <recommendedName>
        <fullName evidence="4">Ankyrin repeat/KH domain protein (DUF1442)</fullName>
    </recommendedName>
</protein>
<feature type="transmembrane region" description="Helical" evidence="1">
    <location>
        <begin position="21"/>
        <end position="43"/>
    </location>
</feature>
<organism evidence="2 3">
    <name type="scientific">Arabidopsis thaliana</name>
    <name type="common">Mouse-ear cress</name>
    <dbReference type="NCBI Taxonomy" id="3702"/>
    <lineage>
        <taxon>Eukaryota</taxon>
        <taxon>Viridiplantae</taxon>
        <taxon>Streptophyta</taxon>
        <taxon>Embryophyta</taxon>
        <taxon>Tracheophyta</taxon>
        <taxon>Spermatophyta</taxon>
        <taxon>Magnoliopsida</taxon>
        <taxon>eudicotyledons</taxon>
        <taxon>Gunneridae</taxon>
        <taxon>Pentapetalae</taxon>
        <taxon>rosids</taxon>
        <taxon>malvids</taxon>
        <taxon>Brassicales</taxon>
        <taxon>Brassicaceae</taxon>
        <taxon>Camelineae</taxon>
        <taxon>Arabidopsis</taxon>
    </lineage>
</organism>
<keyword evidence="1" id="KW-1133">Transmembrane helix</keyword>
<dbReference type="AlphaFoldDB" id="A0A178WN23"/>
<proteinExistence type="predicted"/>
<evidence type="ECO:0008006" key="4">
    <source>
        <dbReference type="Google" id="ProtNLM"/>
    </source>
</evidence>
<dbReference type="EMBL" id="LUHQ01000001">
    <property type="protein sequence ID" value="OAP19687.1"/>
    <property type="molecule type" value="Genomic_DNA"/>
</dbReference>
<dbReference type="ExpressionAtlas" id="A0A178WN23">
    <property type="expression patterns" value="baseline and differential"/>
</dbReference>